<dbReference type="EMBL" id="CAJC01000157">
    <property type="protein sequence ID" value="CCI53736.1"/>
    <property type="molecule type" value="Genomic_DNA"/>
</dbReference>
<proteinExistence type="predicted"/>
<organism evidence="2 3">
    <name type="scientific">Nostocoides jenkinsii Ben 74</name>
    <dbReference type="NCBI Taxonomy" id="1193518"/>
    <lineage>
        <taxon>Bacteria</taxon>
        <taxon>Bacillati</taxon>
        <taxon>Actinomycetota</taxon>
        <taxon>Actinomycetes</taxon>
        <taxon>Micrococcales</taxon>
        <taxon>Intrasporangiaceae</taxon>
        <taxon>Nostocoides</taxon>
    </lineage>
</organism>
<dbReference type="Proteomes" id="UP000035720">
    <property type="component" value="Unassembled WGS sequence"/>
</dbReference>
<dbReference type="SUPFAM" id="SSF56112">
    <property type="entry name" value="Protein kinase-like (PK-like)"/>
    <property type="match status" value="1"/>
</dbReference>
<dbReference type="STRING" id="1193518.BN13_460002"/>
<protein>
    <recommendedName>
        <fullName evidence="1">Aminoglycoside phosphotransferase domain-containing protein</fullName>
    </recommendedName>
</protein>
<evidence type="ECO:0000313" key="2">
    <source>
        <dbReference type="EMBL" id="CCI53736.1"/>
    </source>
</evidence>
<comment type="caution">
    <text evidence="2">The sequence shown here is derived from an EMBL/GenBank/DDBJ whole genome shotgun (WGS) entry which is preliminary data.</text>
</comment>
<keyword evidence="3" id="KW-1185">Reference proteome</keyword>
<dbReference type="InterPro" id="IPR002575">
    <property type="entry name" value="Aminoglycoside_PTrfase"/>
</dbReference>
<dbReference type="InterPro" id="IPR011009">
    <property type="entry name" value="Kinase-like_dom_sf"/>
</dbReference>
<feature type="domain" description="Aminoglycoside phosphotransferase" evidence="1">
    <location>
        <begin position="57"/>
        <end position="261"/>
    </location>
</feature>
<accession>A0A077M8Q5</accession>
<name>A0A077M8Q5_9MICO</name>
<dbReference type="AlphaFoldDB" id="A0A077M8Q5"/>
<evidence type="ECO:0000313" key="3">
    <source>
        <dbReference type="Proteomes" id="UP000035720"/>
    </source>
</evidence>
<sequence length="304" mass="33982">MGRDTYPGPVSPEPEPTAGHAVDLAALSSEQRDLLDAWMPGYVVEHDLSWGLIETTVLQVRHGGDRFVVKAGGPTDRHIKRELRAHREFLGPWTAIGRAPRLVHGDADAKLVVTGYLPGRLVENDPTRLDPDTYRKAGELLRLLHAQPGVIDDAYHPREATASLAWLDRPNRIDPPTKERLRAEIASWTSDPVLLVPTHGDWQPRNWLIHDDEVFIIDFGRADLRPAMTDFSRMAAKGFAHDKRLESAFLDGYGSDPREPVTWHRTRVREAIGTAAWAYGVGDEDFEALGHRMIADVLATSDYS</sequence>
<dbReference type="Gene3D" id="3.90.1200.10">
    <property type="match status" value="1"/>
</dbReference>
<reference evidence="2 3" key="1">
    <citation type="journal article" date="2013" name="ISME J.">
        <title>A metabolic model for members of the genus Tetrasphaera involved in enhanced biological phosphorus removal.</title>
        <authorList>
            <person name="Kristiansen R."/>
            <person name="Nguyen H.T.T."/>
            <person name="Saunders A.M."/>
            <person name="Nielsen J.L."/>
            <person name="Wimmer R."/>
            <person name="Le V.Q."/>
            <person name="McIlroy S.J."/>
            <person name="Petrovski S."/>
            <person name="Seviour R.J."/>
            <person name="Calteau A."/>
            <person name="Nielsen K.L."/>
            <person name="Nielsen P.H."/>
        </authorList>
    </citation>
    <scope>NUCLEOTIDE SEQUENCE [LARGE SCALE GENOMIC DNA]</scope>
    <source>
        <strain evidence="2 3">Ben 74</strain>
    </source>
</reference>
<dbReference type="Pfam" id="PF01636">
    <property type="entry name" value="APH"/>
    <property type="match status" value="1"/>
</dbReference>
<evidence type="ECO:0000259" key="1">
    <source>
        <dbReference type="Pfam" id="PF01636"/>
    </source>
</evidence>
<dbReference type="OrthoDB" id="21342at2"/>
<gene>
    <name evidence="2" type="ORF">BN13_460002</name>
</gene>